<dbReference type="PROSITE" id="PS51352">
    <property type="entry name" value="THIOREDOXIN_2"/>
    <property type="match status" value="1"/>
</dbReference>
<evidence type="ECO:0000313" key="3">
    <source>
        <dbReference type="EMBL" id="KKQ24735.1"/>
    </source>
</evidence>
<dbReference type="CDD" id="cd02947">
    <property type="entry name" value="TRX_family"/>
    <property type="match status" value="1"/>
</dbReference>
<dbReference type="SUPFAM" id="SSF52833">
    <property type="entry name" value="Thioredoxin-like"/>
    <property type="match status" value="1"/>
</dbReference>
<evidence type="ECO:0000256" key="1">
    <source>
        <dbReference type="SAM" id="Phobius"/>
    </source>
</evidence>
<accession>A0A0G0GFC2</accession>
<keyword evidence="1" id="KW-0812">Transmembrane</keyword>
<name>A0A0G0GFC2_9BACT</name>
<proteinExistence type="predicted"/>
<keyword evidence="1" id="KW-0472">Membrane</keyword>
<protein>
    <submittedName>
        <fullName evidence="3">Thioredoxin</fullName>
    </submittedName>
</protein>
<gene>
    <name evidence="3" type="ORF">US40_C0014G0020</name>
</gene>
<evidence type="ECO:0000313" key="4">
    <source>
        <dbReference type="Proteomes" id="UP000034917"/>
    </source>
</evidence>
<comment type="caution">
    <text evidence="3">The sequence shown here is derived from an EMBL/GenBank/DDBJ whole genome shotgun (WGS) entry which is preliminary data.</text>
</comment>
<feature type="transmembrane region" description="Helical" evidence="1">
    <location>
        <begin position="6"/>
        <end position="24"/>
    </location>
</feature>
<dbReference type="EMBL" id="LBSV01000014">
    <property type="protein sequence ID" value="KKQ24735.1"/>
    <property type="molecule type" value="Genomic_DNA"/>
</dbReference>
<dbReference type="Gene3D" id="3.40.30.10">
    <property type="entry name" value="Glutaredoxin"/>
    <property type="match status" value="1"/>
</dbReference>
<dbReference type="InterPro" id="IPR036249">
    <property type="entry name" value="Thioredoxin-like_sf"/>
</dbReference>
<feature type="domain" description="Thioredoxin" evidence="2">
    <location>
        <begin position="22"/>
        <end position="145"/>
    </location>
</feature>
<sequence>MRNLIIVGGFIILVGASLFVIFGNNQQKSMTKIKPTVQQNGSQIVSRYIPYSKDLFEKNLGKKRVYFFHAKWCPTCKAADAEFTQNGNKIPDDVVLYKTDYDNEKELKTKYGITYQHTFVLVDENGNEIRKWNGGDIAELEENTQ</sequence>
<dbReference type="Pfam" id="PF00085">
    <property type="entry name" value="Thioredoxin"/>
    <property type="match status" value="1"/>
</dbReference>
<reference evidence="3 4" key="1">
    <citation type="journal article" date="2015" name="Nature">
        <title>rRNA introns, odd ribosomes, and small enigmatic genomes across a large radiation of phyla.</title>
        <authorList>
            <person name="Brown C.T."/>
            <person name="Hug L.A."/>
            <person name="Thomas B.C."/>
            <person name="Sharon I."/>
            <person name="Castelle C.J."/>
            <person name="Singh A."/>
            <person name="Wilkins M.J."/>
            <person name="Williams K.H."/>
            <person name="Banfield J.F."/>
        </authorList>
    </citation>
    <scope>NUCLEOTIDE SEQUENCE [LARGE SCALE GENOMIC DNA]</scope>
</reference>
<dbReference type="InterPro" id="IPR013766">
    <property type="entry name" value="Thioredoxin_domain"/>
</dbReference>
<evidence type="ECO:0000259" key="2">
    <source>
        <dbReference type="PROSITE" id="PS51352"/>
    </source>
</evidence>
<organism evidence="3 4">
    <name type="scientific">Candidatus Roizmanbacteria bacterium GW2011_GWC2_37_13</name>
    <dbReference type="NCBI Taxonomy" id="1618486"/>
    <lineage>
        <taxon>Bacteria</taxon>
        <taxon>Candidatus Roizmaniibacteriota</taxon>
    </lineage>
</organism>
<dbReference type="Proteomes" id="UP000034917">
    <property type="component" value="Unassembled WGS sequence"/>
</dbReference>
<dbReference type="AlphaFoldDB" id="A0A0G0GFC2"/>
<keyword evidence="1" id="KW-1133">Transmembrane helix</keyword>